<sequence length="144" mass="15442">MVDVHVQRTIGAAPQRVFDWLADPAALTAAPLVLRAGWATGDVRPGVGALRTVLGTGMWFQEEITAYDPPHSYTYLIVRSFPTFDHDGGTLTFTPSGTGTHVDWSSSYTHPLRGGGAAMEAVSSRLLPWNFRAVLAGCAKALES</sequence>
<gene>
    <name evidence="1" type="ORF">NCTC10485_00541</name>
</gene>
<dbReference type="SUPFAM" id="SSF55961">
    <property type="entry name" value="Bet v1-like"/>
    <property type="match status" value="1"/>
</dbReference>
<protein>
    <submittedName>
        <fullName evidence="1">Polyketide cyclase / dehydrase and lipid transport</fullName>
    </submittedName>
</protein>
<dbReference type="AlphaFoldDB" id="A0A3S4S5H4"/>
<dbReference type="Pfam" id="PF10604">
    <property type="entry name" value="Polyketide_cyc2"/>
    <property type="match status" value="1"/>
</dbReference>
<organism evidence="1 2">
    <name type="scientific">Mycolicibacterium chitae</name>
    <name type="common">Mycobacterium chitae</name>
    <dbReference type="NCBI Taxonomy" id="1792"/>
    <lineage>
        <taxon>Bacteria</taxon>
        <taxon>Bacillati</taxon>
        <taxon>Actinomycetota</taxon>
        <taxon>Actinomycetes</taxon>
        <taxon>Mycobacteriales</taxon>
        <taxon>Mycobacteriaceae</taxon>
        <taxon>Mycolicibacterium</taxon>
    </lineage>
</organism>
<keyword evidence="2" id="KW-1185">Reference proteome</keyword>
<proteinExistence type="predicted"/>
<dbReference type="InterPro" id="IPR023393">
    <property type="entry name" value="START-like_dom_sf"/>
</dbReference>
<dbReference type="OrthoDB" id="4545830at2"/>
<dbReference type="Proteomes" id="UP000282551">
    <property type="component" value="Chromosome"/>
</dbReference>
<dbReference type="EMBL" id="LR134355">
    <property type="protein sequence ID" value="VEG45346.1"/>
    <property type="molecule type" value="Genomic_DNA"/>
</dbReference>
<accession>A0A3S4S5H4</accession>
<dbReference type="Gene3D" id="3.30.530.20">
    <property type="match status" value="1"/>
</dbReference>
<reference evidence="1 2" key="1">
    <citation type="submission" date="2018-12" db="EMBL/GenBank/DDBJ databases">
        <authorList>
            <consortium name="Pathogen Informatics"/>
        </authorList>
    </citation>
    <scope>NUCLEOTIDE SEQUENCE [LARGE SCALE GENOMIC DNA]</scope>
    <source>
        <strain evidence="1 2">NCTC10485</strain>
    </source>
</reference>
<dbReference type="RefSeq" id="WP_126332320.1">
    <property type="nucleotide sequence ID" value="NZ_AP022604.1"/>
</dbReference>
<evidence type="ECO:0000313" key="1">
    <source>
        <dbReference type="EMBL" id="VEG45346.1"/>
    </source>
</evidence>
<dbReference type="InterPro" id="IPR019587">
    <property type="entry name" value="Polyketide_cyclase/dehydratase"/>
</dbReference>
<name>A0A3S4S5H4_MYCCI</name>
<dbReference type="CDD" id="cd07821">
    <property type="entry name" value="PYR_PYL_RCAR_like"/>
    <property type="match status" value="1"/>
</dbReference>
<evidence type="ECO:0000313" key="2">
    <source>
        <dbReference type="Proteomes" id="UP000282551"/>
    </source>
</evidence>